<dbReference type="GO" id="GO:0008289">
    <property type="term" value="F:lipid binding"/>
    <property type="evidence" value="ECO:0007669"/>
    <property type="project" value="InterPro"/>
</dbReference>
<sequence length="123" mass="13416">MIHLIEELANEFYEIHKSVEITKVVTGNTGTAGTLLCLTGLTLAIPTASLSIFLTIDGSTLAAAACTASLGSDITEHILTKLNLKKLNKLCQTDKLRQLAQQFSTQAANVKTYIEDQRMQMNF</sequence>
<evidence type="ECO:0000256" key="1">
    <source>
        <dbReference type="ARBA" id="ARBA00010090"/>
    </source>
</evidence>
<dbReference type="PANTHER" id="PTHR14096">
    <property type="entry name" value="APOLIPOPROTEIN L"/>
    <property type="match status" value="1"/>
</dbReference>
<dbReference type="GO" id="GO:0016020">
    <property type="term" value="C:membrane"/>
    <property type="evidence" value="ECO:0007669"/>
    <property type="project" value="TreeGrafter"/>
</dbReference>
<name>A0A813TVU3_9BILA</name>
<dbReference type="GO" id="GO:0006869">
    <property type="term" value="P:lipid transport"/>
    <property type="evidence" value="ECO:0007669"/>
    <property type="project" value="InterPro"/>
</dbReference>
<dbReference type="Pfam" id="PF05461">
    <property type="entry name" value="ApoL"/>
    <property type="match status" value="1"/>
</dbReference>
<evidence type="ECO:0000313" key="2">
    <source>
        <dbReference type="EMBL" id="CAF0814705.1"/>
    </source>
</evidence>
<dbReference type="InterPro" id="IPR008405">
    <property type="entry name" value="ApoL"/>
</dbReference>
<dbReference type="GO" id="GO:0005576">
    <property type="term" value="C:extracellular region"/>
    <property type="evidence" value="ECO:0007669"/>
    <property type="project" value="InterPro"/>
</dbReference>
<dbReference type="Proteomes" id="UP000663870">
    <property type="component" value="Unassembled WGS sequence"/>
</dbReference>
<gene>
    <name evidence="2" type="ORF">JXQ802_LOCUS4893</name>
</gene>
<reference evidence="2" key="1">
    <citation type="submission" date="2021-02" db="EMBL/GenBank/DDBJ databases">
        <authorList>
            <person name="Nowell W R."/>
        </authorList>
    </citation>
    <scope>NUCLEOTIDE SEQUENCE</scope>
</reference>
<dbReference type="AlphaFoldDB" id="A0A813TVU3"/>
<organism evidence="2 3">
    <name type="scientific">Rotaria sordida</name>
    <dbReference type="NCBI Taxonomy" id="392033"/>
    <lineage>
        <taxon>Eukaryota</taxon>
        <taxon>Metazoa</taxon>
        <taxon>Spiralia</taxon>
        <taxon>Gnathifera</taxon>
        <taxon>Rotifera</taxon>
        <taxon>Eurotatoria</taxon>
        <taxon>Bdelloidea</taxon>
        <taxon>Philodinida</taxon>
        <taxon>Philodinidae</taxon>
        <taxon>Rotaria</taxon>
    </lineage>
</organism>
<dbReference type="PANTHER" id="PTHR14096:SF28">
    <property type="entry name" value="APOLIPOPROTEIN L, 1-RELATED"/>
    <property type="match status" value="1"/>
</dbReference>
<comment type="similarity">
    <text evidence="1">Belongs to the apolipoprotein L family.</text>
</comment>
<evidence type="ECO:0000313" key="3">
    <source>
        <dbReference type="Proteomes" id="UP000663870"/>
    </source>
</evidence>
<dbReference type="EMBL" id="CAJNOL010000071">
    <property type="protein sequence ID" value="CAF0814705.1"/>
    <property type="molecule type" value="Genomic_DNA"/>
</dbReference>
<proteinExistence type="inferred from homology"/>
<dbReference type="GO" id="GO:0042157">
    <property type="term" value="P:lipoprotein metabolic process"/>
    <property type="evidence" value="ECO:0007669"/>
    <property type="project" value="InterPro"/>
</dbReference>
<protein>
    <submittedName>
        <fullName evidence="2">Uncharacterized protein</fullName>
    </submittedName>
</protein>
<accession>A0A813TVU3</accession>
<keyword evidence="3" id="KW-1185">Reference proteome</keyword>
<comment type="caution">
    <text evidence="2">The sequence shown here is derived from an EMBL/GenBank/DDBJ whole genome shotgun (WGS) entry which is preliminary data.</text>
</comment>